<protein>
    <submittedName>
        <fullName evidence="1">Uncharacterized protein</fullName>
    </submittedName>
</protein>
<evidence type="ECO:0000313" key="1">
    <source>
        <dbReference type="EMBL" id="APD19703.1"/>
    </source>
</evidence>
<keyword evidence="2" id="KW-1185">Reference proteome</keyword>
<accession>A0A1J0MEV9</accession>
<dbReference type="EMBL" id="KY087898">
    <property type="protein sequence ID" value="APD19703.1"/>
    <property type="molecule type" value="Genomic_DNA"/>
</dbReference>
<evidence type="ECO:0000313" key="2">
    <source>
        <dbReference type="Proteomes" id="UP000224355"/>
    </source>
</evidence>
<sequence length="70" mass="7696">MSKARILACDLLIGQVFVVSNCKHGVRYKVTGDSPEGQRILVVQVGLDGTQISGHQHTTHIYYNVDVETV</sequence>
<reference evidence="1 2" key="1">
    <citation type="submission" date="2018-04" db="EMBL/GenBank/DDBJ databases">
        <authorList>
            <person name="Shneider M.M."/>
            <person name="Kabanova A.P."/>
            <person name="Vo T.N.H."/>
            <person name="Korzhenkov A."/>
            <person name="Samarov N.I."/>
            <person name="Toshchakov S.V."/>
            <person name="Miroshnikov K.K."/>
            <person name="Ignatov A.N."/>
            <person name="Kulikov E.E."/>
            <person name="Miroshnikov K.A."/>
        </authorList>
    </citation>
    <scope>NUCLEOTIDE SEQUENCE [LARGE SCALE GENOMIC DNA]</scope>
</reference>
<dbReference type="Proteomes" id="UP000224355">
    <property type="component" value="Segment"/>
</dbReference>
<name>A0A1J0MEV9_9CAUD</name>
<gene>
    <name evidence="1" type="ORF">PP101_46</name>
</gene>
<proteinExistence type="predicted"/>
<organism evidence="1 2">
    <name type="scientific">Pectobacterium phage PP101</name>
    <dbReference type="NCBI Taxonomy" id="1916414"/>
    <lineage>
        <taxon>Viruses</taxon>
        <taxon>Duplodnaviria</taxon>
        <taxon>Heunggongvirae</taxon>
        <taxon>Uroviricota</taxon>
        <taxon>Caudoviricetes</taxon>
        <taxon>Chaseviridae</taxon>
        <taxon>Cleopatravirinae</taxon>
        <taxon>Suwonvirus</taxon>
        <taxon>Suwonvirus PP101</taxon>
    </lineage>
</organism>